<dbReference type="SUPFAM" id="SSF82171">
    <property type="entry name" value="DPP6 N-terminal domain-like"/>
    <property type="match status" value="1"/>
</dbReference>
<dbReference type="Gene3D" id="2.120.10.30">
    <property type="entry name" value="TolB, C-terminal domain"/>
    <property type="match status" value="1"/>
</dbReference>
<evidence type="ECO:0008006" key="3">
    <source>
        <dbReference type="Google" id="ProtNLM"/>
    </source>
</evidence>
<reference evidence="1 2" key="1">
    <citation type="submission" date="2019-08" db="EMBL/GenBank/DDBJ databases">
        <title>Genome of Vicingus serpentipes NCIMB 15042.</title>
        <authorList>
            <person name="Bowman J.P."/>
        </authorList>
    </citation>
    <scope>NUCLEOTIDE SEQUENCE [LARGE SCALE GENOMIC DNA]</scope>
    <source>
        <strain evidence="1 2">NCIMB 15042</strain>
    </source>
</reference>
<dbReference type="Proteomes" id="UP000321721">
    <property type="component" value="Unassembled WGS sequence"/>
</dbReference>
<evidence type="ECO:0000313" key="1">
    <source>
        <dbReference type="EMBL" id="TXB65924.1"/>
    </source>
</evidence>
<sequence length="1066" mass="123062">MLFFLISLSGTLQAQFYNGTNVGFGKNRVQFKEFEWKYYRFEQYETYFYTGGKDLAVYTSKAARKYLLEQEELFDFDLRDKIQFIIYNKQSDFKQSNIGLGLENGEIAGLTQIMGSKVFIYFNGNHADFDRQIKEGIATVLVNQQVYGSSWTQVLKNSSLLSLPDWYLKGLSSYISNNWNPKIENEVRDGISSGKYVKFNRLNDQEAIIAGHSLWAYIAEVYGESVISNILYMTRITQSVDRGFLYVLGMNTKSLNEEWIAYYQHEFENYKSKPEQYQAFDQLKIKKRREYRQFKASPNGEAFAYITDQMGQYKLYVYYPSNDKSYKIYKREFKLNRINDKSYPVLAWHPASEVLAFVTEEKGLLLMHYFDINSGGIQEKPLFNLEKVLDFAYADDGKQMVLSALAKGQSDLYLYNVGANSQKPLTKDVFDDLNPKFIENSSQIVFTSNRTNDSLGYEPKGDELFNHFYDIWVLDYNSKKLTRVTETPKQSEIQPYGIDSALYYLGEKNNVYTRYYAVKDSFITHIDTSIHYYKFYDAKTSSVTNNRGLNEHTVNQTGKATEIVVDDYKYHLLFKDVNEKIDSINALNSNISDSLTQNKSIEKPIDNFILFNPIKLAPDSAVAEVNIDKYIFEKEKSKIQKNTVVIGGKDNLKDSVITEFKLPNQRNYNLSFFNDNSGIKLSNSFVNQEYQIFTGGPFTAPDVGGVMKLGVIDLFEDYRLFGGIRMSSGSREYFITYQNLVHRWDKEYTFMRTTADATNGFDVFGVTTNMLKYSSKYPFSEVASIQLTGGFRNDITVVKSIDRASLEAKNLNEYRGVFKAAYVFDNSLPKMLNIYYGTKFKLFAEYYQEALDDYDGVNGNMQVVGFDFRHSFKLSRELIWVNRIAASSSFGKEKLIYYLGSVDGWFDQASWADRFINQEDINPNINYRFQALASNLRGFPQNIRRGSNFAVINSEVRLPVFSYFIRRPIRSNFIRNFQVIGFTDAGMAWDGLDPFGKENRVTKDVLRDGPLTVTVYKDIYPIVGGYGFGIRSTVLGYFLRADWAWGVEDGVSKKRPVFYLSLNLDI</sequence>
<name>A0A5C6RV39_9FLAO</name>
<accession>A0A5C6RV39</accession>
<dbReference type="RefSeq" id="WP_147099228.1">
    <property type="nucleotide sequence ID" value="NZ_VOOS01000002.1"/>
</dbReference>
<dbReference type="OrthoDB" id="9760276at2"/>
<organism evidence="1 2">
    <name type="scientific">Vicingus serpentipes</name>
    <dbReference type="NCBI Taxonomy" id="1926625"/>
    <lineage>
        <taxon>Bacteria</taxon>
        <taxon>Pseudomonadati</taxon>
        <taxon>Bacteroidota</taxon>
        <taxon>Flavobacteriia</taxon>
        <taxon>Flavobacteriales</taxon>
        <taxon>Vicingaceae</taxon>
        <taxon>Vicingus</taxon>
    </lineage>
</organism>
<evidence type="ECO:0000313" key="2">
    <source>
        <dbReference type="Proteomes" id="UP000321721"/>
    </source>
</evidence>
<protein>
    <recommendedName>
        <fullName evidence="3">Translocation protein TolB</fullName>
    </recommendedName>
</protein>
<keyword evidence="2" id="KW-1185">Reference proteome</keyword>
<dbReference type="InterPro" id="IPR011042">
    <property type="entry name" value="6-blade_b-propeller_TolB-like"/>
</dbReference>
<gene>
    <name evidence="1" type="ORF">FRY74_04975</name>
</gene>
<dbReference type="EMBL" id="VOOS01000002">
    <property type="protein sequence ID" value="TXB65924.1"/>
    <property type="molecule type" value="Genomic_DNA"/>
</dbReference>
<comment type="caution">
    <text evidence="1">The sequence shown here is derived from an EMBL/GenBank/DDBJ whole genome shotgun (WGS) entry which is preliminary data.</text>
</comment>
<dbReference type="AlphaFoldDB" id="A0A5C6RV39"/>
<proteinExistence type="predicted"/>
<dbReference type="PANTHER" id="PTHR36842:SF1">
    <property type="entry name" value="PROTEIN TOLB"/>
    <property type="match status" value="1"/>
</dbReference>
<dbReference type="PANTHER" id="PTHR36842">
    <property type="entry name" value="PROTEIN TOLB HOMOLOG"/>
    <property type="match status" value="1"/>
</dbReference>